<dbReference type="PANTHER" id="PTHR48043">
    <property type="entry name" value="EG:EG0003.4 PROTEIN-RELATED"/>
    <property type="match status" value="1"/>
</dbReference>
<comment type="caution">
    <text evidence="8">The sequence shown here is derived from an EMBL/GenBank/DDBJ whole genome shotgun (WGS) entry which is preliminary data.</text>
</comment>
<reference evidence="9" key="1">
    <citation type="submission" date="2022-10" db="EMBL/GenBank/DDBJ databases">
        <title>Genome assembly of Pristionchus species.</title>
        <authorList>
            <person name="Yoshida K."/>
            <person name="Sommer R.J."/>
        </authorList>
    </citation>
    <scope>NUCLEOTIDE SEQUENCE [LARGE SCALE GENOMIC DNA]</scope>
    <source>
        <strain evidence="9">RS5460</strain>
    </source>
</reference>
<proteinExistence type="inferred from homology"/>
<dbReference type="GO" id="GO:0015020">
    <property type="term" value="F:glucuronosyltransferase activity"/>
    <property type="evidence" value="ECO:0007669"/>
    <property type="project" value="UniProtKB-EC"/>
</dbReference>
<dbReference type="InterPro" id="IPR002213">
    <property type="entry name" value="UDP_glucos_trans"/>
</dbReference>
<dbReference type="Proteomes" id="UP001328107">
    <property type="component" value="Unassembled WGS sequence"/>
</dbReference>
<evidence type="ECO:0000313" key="9">
    <source>
        <dbReference type="Proteomes" id="UP001328107"/>
    </source>
</evidence>
<keyword evidence="9" id="KW-1185">Reference proteome</keyword>
<dbReference type="EMBL" id="BTRK01000006">
    <property type="protein sequence ID" value="GMR59561.1"/>
    <property type="molecule type" value="Genomic_DNA"/>
</dbReference>
<evidence type="ECO:0000256" key="6">
    <source>
        <dbReference type="ARBA" id="ARBA00047475"/>
    </source>
</evidence>
<feature type="transmembrane region" description="Helical" evidence="7">
    <location>
        <begin position="132"/>
        <end position="151"/>
    </location>
</feature>
<dbReference type="Gene3D" id="3.40.50.2000">
    <property type="entry name" value="Glycogen Phosphorylase B"/>
    <property type="match status" value="1"/>
</dbReference>
<keyword evidence="5" id="KW-0732">Signal</keyword>
<accession>A0AAN5DAQ8</accession>
<organism evidence="8 9">
    <name type="scientific">Pristionchus mayeri</name>
    <dbReference type="NCBI Taxonomy" id="1317129"/>
    <lineage>
        <taxon>Eukaryota</taxon>
        <taxon>Metazoa</taxon>
        <taxon>Ecdysozoa</taxon>
        <taxon>Nematoda</taxon>
        <taxon>Chromadorea</taxon>
        <taxon>Rhabditida</taxon>
        <taxon>Rhabditina</taxon>
        <taxon>Diplogasteromorpha</taxon>
        <taxon>Diplogasteroidea</taxon>
        <taxon>Neodiplogasteridae</taxon>
        <taxon>Pristionchus</taxon>
    </lineage>
</organism>
<keyword evidence="4" id="KW-0808">Transferase</keyword>
<evidence type="ECO:0000256" key="2">
    <source>
        <dbReference type="ARBA" id="ARBA00012544"/>
    </source>
</evidence>
<dbReference type="AlphaFoldDB" id="A0AAN5DAQ8"/>
<dbReference type="EC" id="2.4.1.17" evidence="2"/>
<keyword evidence="7" id="KW-0472">Membrane</keyword>
<gene>
    <name evidence="8" type="ORF">PMAYCL1PPCAC_29756</name>
</gene>
<keyword evidence="7" id="KW-1133">Transmembrane helix</keyword>
<dbReference type="InterPro" id="IPR050271">
    <property type="entry name" value="UDP-glycosyltransferase"/>
</dbReference>
<keyword evidence="3" id="KW-0328">Glycosyltransferase</keyword>
<evidence type="ECO:0000256" key="5">
    <source>
        <dbReference type="ARBA" id="ARBA00022729"/>
    </source>
</evidence>
<dbReference type="SUPFAM" id="SSF53756">
    <property type="entry name" value="UDP-Glycosyltransferase/glycogen phosphorylase"/>
    <property type="match status" value="1"/>
</dbReference>
<evidence type="ECO:0000256" key="3">
    <source>
        <dbReference type="ARBA" id="ARBA00022676"/>
    </source>
</evidence>
<evidence type="ECO:0000256" key="4">
    <source>
        <dbReference type="ARBA" id="ARBA00022679"/>
    </source>
</evidence>
<evidence type="ECO:0000256" key="7">
    <source>
        <dbReference type="SAM" id="Phobius"/>
    </source>
</evidence>
<name>A0AAN5DAQ8_9BILA</name>
<dbReference type="PANTHER" id="PTHR48043:SF23">
    <property type="entry name" value="UDP-GLUCURONOSYLTRANSFERASE"/>
    <property type="match status" value="1"/>
</dbReference>
<dbReference type="Pfam" id="PF00201">
    <property type="entry name" value="UDPGT"/>
    <property type="match status" value="1"/>
</dbReference>
<evidence type="ECO:0000256" key="1">
    <source>
        <dbReference type="ARBA" id="ARBA00009995"/>
    </source>
</evidence>
<protein>
    <recommendedName>
        <fullName evidence="2">glucuronosyltransferase</fullName>
        <ecNumber evidence="2">2.4.1.17</ecNumber>
    </recommendedName>
</protein>
<comment type="catalytic activity">
    <reaction evidence="6">
        <text>glucuronate acceptor + UDP-alpha-D-glucuronate = acceptor beta-D-glucuronoside + UDP + H(+)</text>
        <dbReference type="Rhea" id="RHEA:21032"/>
        <dbReference type="ChEBI" id="CHEBI:15378"/>
        <dbReference type="ChEBI" id="CHEBI:58052"/>
        <dbReference type="ChEBI" id="CHEBI:58223"/>
        <dbReference type="ChEBI" id="CHEBI:132367"/>
        <dbReference type="ChEBI" id="CHEBI:132368"/>
        <dbReference type="EC" id="2.4.1.17"/>
    </reaction>
</comment>
<evidence type="ECO:0000313" key="8">
    <source>
        <dbReference type="EMBL" id="GMR59561.1"/>
    </source>
</evidence>
<keyword evidence="7" id="KW-0812">Transmembrane</keyword>
<feature type="non-terminal residue" evidence="8">
    <location>
        <position position="1"/>
    </location>
</feature>
<sequence length="152" mass="17432">PDDSRLTLFITHSGMGSVNEGLRAGIRMIAIPIKGDQFRNARLLERTGGALIYDKFELSNTSKFEKVVLDALNSEDLRQSAARNALMLQNRPFSMKNIFVRNMEFMGRFGPLRMLDHHGRTLNTFQYYNLDLFLYPALLSTILLVLLYFLIV</sequence>
<comment type="similarity">
    <text evidence="1">Belongs to the UDP-glycosyltransferase family.</text>
</comment>